<dbReference type="GO" id="GO:0016627">
    <property type="term" value="F:oxidoreductase activity, acting on the CH-CH group of donors"/>
    <property type="evidence" value="ECO:0007669"/>
    <property type="project" value="InterPro"/>
</dbReference>
<sequence>MPLVYNFAYLHRHTAASYRIPISEALVGAAQAIAEYNGIDKVPHVREKITDLVIYLDTLKSM</sequence>
<name>X1NW80_9ZZZZ</name>
<evidence type="ECO:0000313" key="2">
    <source>
        <dbReference type="EMBL" id="GAI48312.1"/>
    </source>
</evidence>
<comment type="caution">
    <text evidence="2">The sequence shown here is derived from an EMBL/GenBank/DDBJ whole genome shotgun (WGS) entry which is preliminary data.</text>
</comment>
<dbReference type="Gene3D" id="1.20.140.10">
    <property type="entry name" value="Butyryl-CoA Dehydrogenase, subunit A, domain 3"/>
    <property type="match status" value="1"/>
</dbReference>
<dbReference type="EMBL" id="BARV01039831">
    <property type="protein sequence ID" value="GAI48312.1"/>
    <property type="molecule type" value="Genomic_DNA"/>
</dbReference>
<feature type="non-terminal residue" evidence="2">
    <location>
        <position position="62"/>
    </location>
</feature>
<proteinExistence type="predicted"/>
<reference evidence="2" key="1">
    <citation type="journal article" date="2014" name="Front. Microbiol.">
        <title>High frequency of phylogenetically diverse reductive dehalogenase-homologous genes in deep subseafloor sedimentary metagenomes.</title>
        <authorList>
            <person name="Kawai M."/>
            <person name="Futagami T."/>
            <person name="Toyoda A."/>
            <person name="Takaki Y."/>
            <person name="Nishi S."/>
            <person name="Hori S."/>
            <person name="Arai W."/>
            <person name="Tsubouchi T."/>
            <person name="Morono Y."/>
            <person name="Uchiyama I."/>
            <person name="Ito T."/>
            <person name="Fujiyama A."/>
            <person name="Inagaki F."/>
            <person name="Takami H."/>
        </authorList>
    </citation>
    <scope>NUCLEOTIDE SEQUENCE</scope>
    <source>
        <strain evidence="2">Expedition CK06-06</strain>
    </source>
</reference>
<dbReference type="Pfam" id="PF03241">
    <property type="entry name" value="HpaB"/>
    <property type="match status" value="1"/>
</dbReference>
<dbReference type="InterPro" id="IPR036250">
    <property type="entry name" value="AcylCo_DH-like_C"/>
</dbReference>
<feature type="domain" description="HpaB/PvcC/4-BUDH C-terminal" evidence="1">
    <location>
        <begin position="3"/>
        <end position="62"/>
    </location>
</feature>
<organism evidence="2">
    <name type="scientific">marine sediment metagenome</name>
    <dbReference type="NCBI Taxonomy" id="412755"/>
    <lineage>
        <taxon>unclassified sequences</taxon>
        <taxon>metagenomes</taxon>
        <taxon>ecological metagenomes</taxon>
    </lineage>
</organism>
<evidence type="ECO:0000259" key="1">
    <source>
        <dbReference type="Pfam" id="PF03241"/>
    </source>
</evidence>
<protein>
    <recommendedName>
        <fullName evidence="1">HpaB/PvcC/4-BUDH C-terminal domain-containing protein</fullName>
    </recommendedName>
</protein>
<dbReference type="SUPFAM" id="SSF47203">
    <property type="entry name" value="Acyl-CoA dehydrogenase C-terminal domain-like"/>
    <property type="match status" value="1"/>
</dbReference>
<gene>
    <name evidence="2" type="ORF">S06H3_60917</name>
</gene>
<dbReference type="InterPro" id="IPR024719">
    <property type="entry name" value="HpaB/PvcC/4-BUDH_C"/>
</dbReference>
<dbReference type="AlphaFoldDB" id="X1NW80"/>
<accession>X1NW80</accession>